<evidence type="ECO:0000313" key="4">
    <source>
        <dbReference type="Proteomes" id="UP000321049"/>
    </source>
</evidence>
<organism evidence="3 4">
    <name type="scientific">Cellulomonas terrae</name>
    <dbReference type="NCBI Taxonomy" id="311234"/>
    <lineage>
        <taxon>Bacteria</taxon>
        <taxon>Bacillati</taxon>
        <taxon>Actinomycetota</taxon>
        <taxon>Actinomycetes</taxon>
        <taxon>Micrococcales</taxon>
        <taxon>Cellulomonadaceae</taxon>
        <taxon>Cellulomonas</taxon>
    </lineage>
</organism>
<proteinExistence type="predicted"/>
<dbReference type="InterPro" id="IPR019719">
    <property type="entry name" value="DUF2599"/>
</dbReference>
<evidence type="ECO:0000313" key="3">
    <source>
        <dbReference type="EMBL" id="GEL97948.1"/>
    </source>
</evidence>
<name>A0A511JIW5_9CELL</name>
<dbReference type="PROSITE" id="PS51257">
    <property type="entry name" value="PROKAR_LIPOPROTEIN"/>
    <property type="match status" value="1"/>
</dbReference>
<dbReference type="RefSeq" id="WP_222595430.1">
    <property type="nucleotide sequence ID" value="NZ_BJWH01000005.1"/>
</dbReference>
<evidence type="ECO:0008006" key="5">
    <source>
        <dbReference type="Google" id="ProtNLM"/>
    </source>
</evidence>
<reference evidence="3 4" key="1">
    <citation type="submission" date="2019-07" db="EMBL/GenBank/DDBJ databases">
        <title>Whole genome shotgun sequence of Cellulomonas terrae NBRC 100819.</title>
        <authorList>
            <person name="Hosoyama A."/>
            <person name="Uohara A."/>
            <person name="Ohji S."/>
            <person name="Ichikawa N."/>
        </authorList>
    </citation>
    <scope>NUCLEOTIDE SEQUENCE [LARGE SCALE GENOMIC DNA]</scope>
    <source>
        <strain evidence="3 4">NBRC 100819</strain>
    </source>
</reference>
<evidence type="ECO:0000256" key="2">
    <source>
        <dbReference type="SAM" id="SignalP"/>
    </source>
</evidence>
<gene>
    <name evidence="3" type="ORF">CTE05_14950</name>
</gene>
<comment type="caution">
    <text evidence="3">The sequence shown here is derived from an EMBL/GenBank/DDBJ whole genome shotgun (WGS) entry which is preliminary data.</text>
</comment>
<dbReference type="AlphaFoldDB" id="A0A511JIW5"/>
<sequence>MRTRAALVAALLALVLVGCSPDPPEPSPAPSPSATPTPTVDPTDPAAIRATGTPVTSGAVTLTVSVPGLAVAVDPDGSARAAVPGDALVATPEGLTITALSDGTAAIRDGSGVFVAGLTTDPWGTGLVQVRPEVVRLGDAADLWFTTVAVESAVWGENEGGRSLAVTPSAWARARGQAAQEGLWAQVVALAPDADTPGMKAQLECHELGAPDKATWNLEPWRPDVDAIEMIRERCNP</sequence>
<feature type="chain" id="PRO_5039455919" description="DUF2599 domain-containing protein" evidence="2">
    <location>
        <begin position="21"/>
        <end position="237"/>
    </location>
</feature>
<protein>
    <recommendedName>
        <fullName evidence="5">DUF2599 domain-containing protein</fullName>
    </recommendedName>
</protein>
<feature type="compositionally biased region" description="Pro residues" evidence="1">
    <location>
        <begin position="22"/>
        <end position="35"/>
    </location>
</feature>
<accession>A0A511JIW5</accession>
<feature type="region of interest" description="Disordered" evidence="1">
    <location>
        <begin position="22"/>
        <end position="44"/>
    </location>
</feature>
<dbReference type="Pfam" id="PF10783">
    <property type="entry name" value="DUF2599"/>
    <property type="match status" value="1"/>
</dbReference>
<keyword evidence="4" id="KW-1185">Reference proteome</keyword>
<dbReference type="Proteomes" id="UP000321049">
    <property type="component" value="Unassembled WGS sequence"/>
</dbReference>
<dbReference type="EMBL" id="BJWH01000005">
    <property type="protein sequence ID" value="GEL97948.1"/>
    <property type="molecule type" value="Genomic_DNA"/>
</dbReference>
<feature type="signal peptide" evidence="2">
    <location>
        <begin position="1"/>
        <end position="20"/>
    </location>
</feature>
<evidence type="ECO:0000256" key="1">
    <source>
        <dbReference type="SAM" id="MobiDB-lite"/>
    </source>
</evidence>
<keyword evidence="2" id="KW-0732">Signal</keyword>